<dbReference type="PANTHER" id="PTHR43403">
    <property type="entry name" value="NAD-SPECIFIC GLUTAMATE DEHYDROGENASE"/>
    <property type="match status" value="1"/>
</dbReference>
<dbReference type="Pfam" id="PF05088">
    <property type="entry name" value="Bac_GDH_CD"/>
    <property type="match status" value="1"/>
</dbReference>
<dbReference type="InterPro" id="IPR049056">
    <property type="entry name" value="NAD_Glu_DH_HM3"/>
</dbReference>
<accession>A0A292YHA5</accession>
<evidence type="ECO:0000259" key="2">
    <source>
        <dbReference type="Pfam" id="PF05088"/>
    </source>
</evidence>
<dbReference type="InterPro" id="IPR046346">
    <property type="entry name" value="Aminoacid_DH-like_N_sf"/>
</dbReference>
<dbReference type="OrthoDB" id="9758052at2"/>
<name>A0A292YHA5_9BACT</name>
<dbReference type="Proteomes" id="UP000217944">
    <property type="component" value="Unassembled WGS sequence"/>
</dbReference>
<feature type="domain" description="NAD-glutamate dehydrogenase catalytic" evidence="2">
    <location>
        <begin position="151"/>
        <end position="625"/>
    </location>
</feature>
<dbReference type="InterPro" id="IPR007780">
    <property type="entry name" value="NAD_Glu_DH_bac"/>
</dbReference>
<dbReference type="PANTHER" id="PTHR43403:SF1">
    <property type="entry name" value="NAD-SPECIFIC GLUTAMATE DEHYDROGENASE"/>
    <property type="match status" value="1"/>
</dbReference>
<dbReference type="AlphaFoldDB" id="A0A292YHA5"/>
<dbReference type="Gene3D" id="3.40.50.720">
    <property type="entry name" value="NAD(P)-binding Rossmann-like Domain"/>
    <property type="match status" value="1"/>
</dbReference>
<organism evidence="4 5">
    <name type="scientific">Lebetimonas natsushimae</name>
    <dbReference type="NCBI Taxonomy" id="1936991"/>
    <lineage>
        <taxon>Bacteria</taxon>
        <taxon>Pseudomonadati</taxon>
        <taxon>Campylobacterota</taxon>
        <taxon>Epsilonproteobacteria</taxon>
        <taxon>Nautiliales</taxon>
        <taxon>Nautiliaceae</taxon>
        <taxon>Lebetimonas</taxon>
    </lineage>
</organism>
<feature type="domain" description="NAD-specific glutamate dehydrogenase C-terminal" evidence="3">
    <location>
        <begin position="674"/>
        <end position="831"/>
    </location>
</feature>
<dbReference type="Pfam" id="PF21078">
    <property type="entry name" value="GDH_HM3"/>
    <property type="match status" value="1"/>
</dbReference>
<evidence type="ECO:0000259" key="3">
    <source>
        <dbReference type="Pfam" id="PF21074"/>
    </source>
</evidence>
<reference evidence="4 5" key="1">
    <citation type="journal article" date="2017" name="Syst. Appl. Microbiol.">
        <title>Lebetimonas natsushimae sp. nov., a novel strictly anaerobic, moderately thermophilic chemoautotroph isolated from a deep-sea hydrothermal vent polychaete nest in the Mid-Okinawa Trough.</title>
        <authorList>
            <person name="Nagata R."/>
            <person name="Takaki Y."/>
            <person name="Tame A."/>
            <person name="Nunoura T."/>
            <person name="Muto H."/>
            <person name="Mino S."/>
            <person name="Sawayama S."/>
            <person name="Takai K."/>
            <person name="Nakagawa S."/>
        </authorList>
    </citation>
    <scope>NUCLEOTIDE SEQUENCE [LARGE SCALE GENOMIC DNA]</scope>
    <source>
        <strain evidence="4 5">HS1857</strain>
    </source>
</reference>
<dbReference type="InterPro" id="IPR028971">
    <property type="entry name" value="NAD-GDH_cat"/>
</dbReference>
<dbReference type="EMBL" id="BDME01000006">
    <property type="protein sequence ID" value="GAX88124.1"/>
    <property type="molecule type" value="Genomic_DNA"/>
</dbReference>
<keyword evidence="1 4" id="KW-0560">Oxidoreductase</keyword>
<gene>
    <name evidence="4" type="ORF">LNAT_P1419</name>
</gene>
<keyword evidence="5" id="KW-1185">Reference proteome</keyword>
<protein>
    <submittedName>
        <fullName evidence="4">Glutamate dehydrogenase</fullName>
        <ecNumber evidence="4">1.4.1.2</ecNumber>
    </submittedName>
</protein>
<comment type="caution">
    <text evidence="4">The sequence shown here is derived from an EMBL/GenBank/DDBJ whole genome shotgun (WGS) entry which is preliminary data.</text>
</comment>
<sequence>MIKFNKNTYELKINKNFNASVTTLSKLLDNFNIQILDINKNKKSLILKLDINNIEKFEKNKKIFFQIINKAINNEITYNCKLYFFAWLGFDLRKISLLRAFVKYQKQILFEFNENDIIKTFIKHNDIVNLIINYFLEKFSKKADYSKNESEIEQKINKIQLLNEFKIINFFYLIIKYTLRTNYFFNKESISFKIDTSKLKPFLFSIQPNIESFVYHEKFNGIHLRMSKISRGGIRYSTRIDFREEIKDLMTAQIAKNAIIVPGGAKGGFYIFSIPTKEEFKKIYSLFIDALLDLVDTPDTKNLIKYDEKDKYFVVAADRGTANMSDIANKLAIKRGFNLKDAFASGGENGYSHKKLGITAKGALTAANRHFIELNNNIFTDKISVIGVGSMRGDVFGNGMLLNKKFLLLAAISHNEIFIDPNPNPEIAYKERKRLFAEEKGWSDYNKNLISKGGGVFKRDEKKIIISPEIKKVFNIESDYLSGEELIKYLLKTPVDMLYFGGIGTYVKSSEENNLYISDKQNENIRVNASEIKAKVICEGANLSLTQKARYEYALNGGKIHLDSIDNSAGVNISDYEVNLKITLNTLIDKNLLTEKEKNDILKNLTNEVIEKVLKNNYLQPLRISLDERKVYKEKLINIIEILEKNLEIFKRENFSIPKNSEIEILFYKNKPIKPLLALLLLYSKIFLKEYILKNLKKCKYSSLFLKNYFPIKFYNSYSEEINNHLLKNEIIATQITNDILNNHGISFISNYNEKEFNYKITAYIILNDLINADKIRNEIYSLDNKINYEKQYEILLELEEVIKFASNWLKKELENNLNPVMFITYKEKLQNIFSKKYKNFKNKKNIEIFLEWKEIFKFIPAIIYFEHKYEFKLENIVKLFENTLKKFKINKLLHSIKEIKPKNRIEKNLKEEVESMIEYFVITFNEEILKNGFDEHNINNSINKFLKIKKEEYEKIIKEINSLCKEKNKSLLEISHISNSLILNLLK</sequence>
<dbReference type="InterPro" id="IPR048381">
    <property type="entry name" value="GDH_C"/>
</dbReference>
<dbReference type="EC" id="1.4.1.2" evidence="4"/>
<dbReference type="Gene3D" id="3.40.50.10860">
    <property type="entry name" value="Leucine Dehydrogenase, chain A, domain 1"/>
    <property type="match status" value="1"/>
</dbReference>
<evidence type="ECO:0000313" key="5">
    <source>
        <dbReference type="Proteomes" id="UP000217944"/>
    </source>
</evidence>
<evidence type="ECO:0000313" key="4">
    <source>
        <dbReference type="EMBL" id="GAX88124.1"/>
    </source>
</evidence>
<proteinExistence type="predicted"/>
<dbReference type="GO" id="GO:0006538">
    <property type="term" value="P:L-glutamate catabolic process"/>
    <property type="evidence" value="ECO:0007669"/>
    <property type="project" value="InterPro"/>
</dbReference>
<dbReference type="GO" id="GO:0004352">
    <property type="term" value="F:glutamate dehydrogenase (NAD+) activity"/>
    <property type="evidence" value="ECO:0007669"/>
    <property type="project" value="UniProtKB-EC"/>
</dbReference>
<dbReference type="RefSeq" id="WP_096259896.1">
    <property type="nucleotide sequence ID" value="NZ_BDME01000006.1"/>
</dbReference>
<dbReference type="GO" id="GO:0004069">
    <property type="term" value="F:L-aspartate:2-oxoglutarate aminotransferase activity"/>
    <property type="evidence" value="ECO:0007669"/>
    <property type="project" value="InterPro"/>
</dbReference>
<dbReference type="InterPro" id="IPR036291">
    <property type="entry name" value="NAD(P)-bd_dom_sf"/>
</dbReference>
<evidence type="ECO:0000256" key="1">
    <source>
        <dbReference type="ARBA" id="ARBA00023002"/>
    </source>
</evidence>
<dbReference type="SUPFAM" id="SSF51735">
    <property type="entry name" value="NAD(P)-binding Rossmann-fold domains"/>
    <property type="match status" value="1"/>
</dbReference>
<dbReference type="Pfam" id="PF21074">
    <property type="entry name" value="GDH_C"/>
    <property type="match status" value="1"/>
</dbReference>
<dbReference type="SUPFAM" id="SSF53223">
    <property type="entry name" value="Aminoacid dehydrogenase-like, N-terminal domain"/>
    <property type="match status" value="1"/>
</dbReference>